<name>A0A0M0EBG3_KOMEU</name>
<proteinExistence type="predicted"/>
<protein>
    <submittedName>
        <fullName evidence="1">Uncharacterized protein</fullName>
    </submittedName>
</protein>
<organism evidence="1 2">
    <name type="scientific">Komagataeibacter europaeus</name>
    <name type="common">Gluconacetobacter europaeus</name>
    <dbReference type="NCBI Taxonomy" id="33995"/>
    <lineage>
        <taxon>Bacteria</taxon>
        <taxon>Pseudomonadati</taxon>
        <taxon>Pseudomonadota</taxon>
        <taxon>Alphaproteobacteria</taxon>
        <taxon>Acetobacterales</taxon>
        <taxon>Acetobacteraceae</taxon>
        <taxon>Komagataeibacter</taxon>
    </lineage>
</organism>
<evidence type="ECO:0000313" key="1">
    <source>
        <dbReference type="EMBL" id="KON62622.1"/>
    </source>
</evidence>
<reference evidence="1" key="1">
    <citation type="submission" date="2015-08" db="EMBL/GenBank/DDBJ databases">
        <title>Draft genome sequence of Komagataeibacter europaeus CECT 8546 a cellulose producer strain from vinegar produced by the traditional method.</title>
        <authorList>
            <person name="Poehlein A."/>
            <person name="Valera M.J."/>
            <person name="Haack F.S."/>
            <person name="Mas A."/>
            <person name="Daniel R."/>
            <person name="Streit W.R."/>
            <person name="Mateo E."/>
        </authorList>
    </citation>
    <scope>NUCLEOTIDE SEQUENCE [LARGE SCALE GENOMIC DNA]</scope>
    <source>
        <strain evidence="1">CECT 8546</strain>
    </source>
</reference>
<comment type="caution">
    <text evidence="1">The sequence shown here is derived from an EMBL/GenBank/DDBJ whole genome shotgun (WGS) entry which is preliminary data.</text>
</comment>
<keyword evidence="2" id="KW-1185">Reference proteome</keyword>
<dbReference type="STRING" id="33995.KOEU_38950"/>
<accession>A0A0M0EBG3</accession>
<sequence length="89" mass="9567">MENQMTALSSVSIEEKTLSAVLIETLKGCSEKQFVSTAETAAKAVRGAFERMRCESPEANQVGDVAALSLRVTEIVSVLSLTHPELNGR</sequence>
<dbReference type="EMBL" id="LHUQ01000096">
    <property type="protein sequence ID" value="KON62622.1"/>
    <property type="molecule type" value="Genomic_DNA"/>
</dbReference>
<dbReference type="Proteomes" id="UP000037566">
    <property type="component" value="Unassembled WGS sequence"/>
</dbReference>
<evidence type="ECO:0000313" key="2">
    <source>
        <dbReference type="Proteomes" id="UP000037566"/>
    </source>
</evidence>
<dbReference type="RefSeq" id="WP_152927837.1">
    <property type="nucleotide sequence ID" value="NZ_LHUQ01000096.1"/>
</dbReference>
<gene>
    <name evidence="1" type="ORF">KOEU_38950</name>
</gene>
<dbReference type="AlphaFoldDB" id="A0A0M0EBG3"/>
<dbReference type="PATRIC" id="fig|33995.3.peg.4307"/>